<dbReference type="EMBL" id="FOFB01000019">
    <property type="protein sequence ID" value="SEQ93224.1"/>
    <property type="molecule type" value="Genomic_DNA"/>
</dbReference>
<evidence type="ECO:0000256" key="3">
    <source>
        <dbReference type="ARBA" id="ARBA00022679"/>
    </source>
</evidence>
<keyword evidence="5" id="KW-0574">Periplasm</keyword>
<comment type="subcellular location">
    <subcellularLocation>
        <location evidence="1">Periplasm</location>
    </subcellularLocation>
</comment>
<feature type="domain" description="AlgX/AlgJ SGNH hydrolase-like" evidence="7">
    <location>
        <begin position="94"/>
        <end position="298"/>
    </location>
</feature>
<evidence type="ECO:0000256" key="4">
    <source>
        <dbReference type="ARBA" id="ARBA00022729"/>
    </source>
</evidence>
<dbReference type="AlphaFoldDB" id="A0A1H9K296"/>
<keyword evidence="3 8" id="KW-0808">Transferase</keyword>
<dbReference type="InterPro" id="IPR031811">
    <property type="entry name" value="ALGX/ALGJ_SGNH-like"/>
</dbReference>
<evidence type="ECO:0000313" key="8">
    <source>
        <dbReference type="EMBL" id="SEQ93224.1"/>
    </source>
</evidence>
<name>A0A1H9K296_9BACT</name>
<protein>
    <submittedName>
        <fullName evidence="8">SGNH hydrolase-like domain-containing protein, acetyltransferase AlgX</fullName>
    </submittedName>
</protein>
<dbReference type="STRING" id="478744.SAMN05444359_11953"/>
<evidence type="ECO:0000256" key="6">
    <source>
        <dbReference type="ARBA" id="ARBA00022841"/>
    </source>
</evidence>
<sequence>MSNALRYGLPIAFATLLIVAWADAAFFGALTQVQSFNNKAKKPAPELRIDYLDPFPRDAEAWFNDNFPWRGLFQRFNGQLRAFTNRRSPLPDLVVLGEDDWLYKGGLQLDIYRGKRRFSPEELRKVTAELLARKDSIEARGGQYYLAIAPLKHHVYPQYLPGHVRPLNQEYAVRQLYAALGSTDLRYIDLHTPLRAYAALHPPLHLRARQKNDAETHNLYYRTDHHWTVRAGLLAAQTILDTLIADGHPILAIDTSTYAFKNRPTHGMTLAKMAGLDRENQDHFLSLHHDWTTESSPRPNIQSPPKFPYPNSYVKARQQKDPILRQSLPSLFVTRESFGENLLQPLSDHFGRSFFLFDEWKHKLNLDHYDREGGDVYIQLIWEGFLFNLLEIPEEDGKW</sequence>
<dbReference type="GO" id="GO:0042121">
    <property type="term" value="P:alginic acid biosynthetic process"/>
    <property type="evidence" value="ECO:0007669"/>
    <property type="project" value="UniProtKB-UniPathway"/>
</dbReference>
<reference evidence="9" key="1">
    <citation type="submission" date="2016-10" db="EMBL/GenBank/DDBJ databases">
        <authorList>
            <person name="Varghese N."/>
            <person name="Submissions S."/>
        </authorList>
    </citation>
    <scope>NUCLEOTIDE SEQUENCE [LARGE SCALE GENOMIC DNA]</scope>
    <source>
        <strain evidence="9">DSM 24740</strain>
    </source>
</reference>
<dbReference type="RefSeq" id="WP_090170481.1">
    <property type="nucleotide sequence ID" value="NZ_FOFB01000019.1"/>
</dbReference>
<dbReference type="InParanoid" id="A0A1H9K296"/>
<dbReference type="OrthoDB" id="175771at2"/>
<keyword evidence="6" id="KW-0016">Alginate biosynthesis</keyword>
<dbReference type="GO" id="GO:0042597">
    <property type="term" value="C:periplasmic space"/>
    <property type="evidence" value="ECO:0007669"/>
    <property type="project" value="UniProtKB-SubCell"/>
</dbReference>
<evidence type="ECO:0000256" key="2">
    <source>
        <dbReference type="ARBA" id="ARBA00005182"/>
    </source>
</evidence>
<dbReference type="UniPathway" id="UPA00286"/>
<evidence type="ECO:0000256" key="1">
    <source>
        <dbReference type="ARBA" id="ARBA00004418"/>
    </source>
</evidence>
<keyword evidence="4" id="KW-0732">Signal</keyword>
<gene>
    <name evidence="8" type="ORF">SAMN05444359_11953</name>
</gene>
<comment type="pathway">
    <text evidence="2">Glycan biosynthesis; alginate biosynthesis.</text>
</comment>
<organism evidence="8 9">
    <name type="scientific">Neolewinella agarilytica</name>
    <dbReference type="NCBI Taxonomy" id="478744"/>
    <lineage>
        <taxon>Bacteria</taxon>
        <taxon>Pseudomonadati</taxon>
        <taxon>Bacteroidota</taxon>
        <taxon>Saprospiria</taxon>
        <taxon>Saprospirales</taxon>
        <taxon>Lewinellaceae</taxon>
        <taxon>Neolewinella</taxon>
    </lineage>
</organism>
<accession>A0A1H9K296</accession>
<evidence type="ECO:0000313" key="9">
    <source>
        <dbReference type="Proteomes" id="UP000199021"/>
    </source>
</evidence>
<dbReference type="GO" id="GO:0016740">
    <property type="term" value="F:transferase activity"/>
    <property type="evidence" value="ECO:0007669"/>
    <property type="project" value="UniProtKB-KW"/>
</dbReference>
<keyword evidence="9" id="KW-1185">Reference proteome</keyword>
<keyword evidence="8" id="KW-0378">Hydrolase</keyword>
<evidence type="ECO:0000259" key="7">
    <source>
        <dbReference type="Pfam" id="PF16822"/>
    </source>
</evidence>
<dbReference type="GO" id="GO:0016787">
    <property type="term" value="F:hydrolase activity"/>
    <property type="evidence" value="ECO:0007669"/>
    <property type="project" value="UniProtKB-KW"/>
</dbReference>
<proteinExistence type="predicted"/>
<dbReference type="Proteomes" id="UP000199021">
    <property type="component" value="Unassembled WGS sequence"/>
</dbReference>
<dbReference type="Pfam" id="PF16822">
    <property type="entry name" value="ALGX"/>
    <property type="match status" value="1"/>
</dbReference>
<evidence type="ECO:0000256" key="5">
    <source>
        <dbReference type="ARBA" id="ARBA00022764"/>
    </source>
</evidence>